<evidence type="ECO:0000313" key="2">
    <source>
        <dbReference type="Proteomes" id="UP000256269"/>
    </source>
</evidence>
<name>A0A3E0H0M2_9PSEU</name>
<dbReference type="EMBL" id="QUNO01000016">
    <property type="protein sequence ID" value="REH36368.1"/>
    <property type="molecule type" value="Genomic_DNA"/>
</dbReference>
<reference evidence="1 2" key="1">
    <citation type="submission" date="2018-08" db="EMBL/GenBank/DDBJ databases">
        <title>Genomic Encyclopedia of Archaeal and Bacterial Type Strains, Phase II (KMG-II): from individual species to whole genera.</title>
        <authorList>
            <person name="Goeker M."/>
        </authorList>
    </citation>
    <scope>NUCLEOTIDE SEQUENCE [LARGE SCALE GENOMIC DNA]</scope>
    <source>
        <strain evidence="1 2">DSM 45791</strain>
    </source>
</reference>
<dbReference type="AlphaFoldDB" id="A0A3E0H0M2"/>
<comment type="caution">
    <text evidence="1">The sequence shown here is derived from an EMBL/GenBank/DDBJ whole genome shotgun (WGS) entry which is preliminary data.</text>
</comment>
<accession>A0A3E0H0M2</accession>
<proteinExistence type="predicted"/>
<keyword evidence="2" id="KW-1185">Reference proteome</keyword>
<organism evidence="1 2">
    <name type="scientific">Kutzneria buriramensis</name>
    <dbReference type="NCBI Taxonomy" id="1045776"/>
    <lineage>
        <taxon>Bacteria</taxon>
        <taxon>Bacillati</taxon>
        <taxon>Actinomycetota</taxon>
        <taxon>Actinomycetes</taxon>
        <taxon>Pseudonocardiales</taxon>
        <taxon>Pseudonocardiaceae</taxon>
        <taxon>Kutzneria</taxon>
    </lineage>
</organism>
<gene>
    <name evidence="1" type="ORF">BCF44_116238</name>
</gene>
<sequence>MTNELLTATTATVSVVGLRQLRLRVGDWHDQLVDLGRQADLYCAKSRCVGDVQEFRQPAQATLRLPETSSAPPAILRRR</sequence>
<dbReference type="RefSeq" id="WP_116179650.1">
    <property type="nucleotide sequence ID" value="NZ_CP144375.1"/>
</dbReference>
<protein>
    <submittedName>
        <fullName evidence="1">Uncharacterized protein</fullName>
    </submittedName>
</protein>
<evidence type="ECO:0000313" key="1">
    <source>
        <dbReference type="EMBL" id="REH36368.1"/>
    </source>
</evidence>
<dbReference type="Proteomes" id="UP000256269">
    <property type="component" value="Unassembled WGS sequence"/>
</dbReference>